<feature type="compositionally biased region" description="Low complexity" evidence="1">
    <location>
        <begin position="1"/>
        <end position="20"/>
    </location>
</feature>
<dbReference type="GO" id="GO:0017168">
    <property type="term" value="F:5-oxoprolinase (ATP-hydrolyzing) activity"/>
    <property type="evidence" value="ECO:0007669"/>
    <property type="project" value="TreeGrafter"/>
</dbReference>
<dbReference type="PANTHER" id="PTHR11365">
    <property type="entry name" value="5-OXOPROLINASE RELATED"/>
    <property type="match status" value="1"/>
</dbReference>
<proteinExistence type="predicted"/>
<evidence type="ECO:0000259" key="2">
    <source>
        <dbReference type="Pfam" id="PF02538"/>
    </source>
</evidence>
<evidence type="ECO:0000313" key="4">
    <source>
        <dbReference type="Proteomes" id="UP000245469"/>
    </source>
</evidence>
<dbReference type="OrthoDB" id="102473at2"/>
<dbReference type="GO" id="GO:0006749">
    <property type="term" value="P:glutathione metabolic process"/>
    <property type="evidence" value="ECO:0007669"/>
    <property type="project" value="TreeGrafter"/>
</dbReference>
<feature type="region of interest" description="Disordered" evidence="1">
    <location>
        <begin position="1"/>
        <end position="22"/>
    </location>
</feature>
<evidence type="ECO:0000313" key="3">
    <source>
        <dbReference type="EMBL" id="PWJ49553.1"/>
    </source>
</evidence>
<reference evidence="3 4" key="1">
    <citation type="submission" date="2018-03" db="EMBL/GenBank/DDBJ databases">
        <title>Genomic Encyclopedia of Archaeal and Bacterial Type Strains, Phase II (KMG-II): from individual species to whole genera.</title>
        <authorList>
            <person name="Goeker M."/>
        </authorList>
    </citation>
    <scope>NUCLEOTIDE SEQUENCE [LARGE SCALE GENOMIC DNA]</scope>
    <source>
        <strain evidence="3 4">DSM 44889</strain>
    </source>
</reference>
<dbReference type="PANTHER" id="PTHR11365:SF23">
    <property type="entry name" value="HYPOTHETICAL 5-OXOPROLINASE (EUROFUNG)-RELATED"/>
    <property type="match status" value="1"/>
</dbReference>
<dbReference type="EMBL" id="QGDQ01000025">
    <property type="protein sequence ID" value="PWJ49553.1"/>
    <property type="molecule type" value="Genomic_DNA"/>
</dbReference>
<evidence type="ECO:0000256" key="1">
    <source>
        <dbReference type="SAM" id="MobiDB-lite"/>
    </source>
</evidence>
<feature type="domain" description="Hydantoinase B/oxoprolinase" evidence="2">
    <location>
        <begin position="23"/>
        <end position="546"/>
    </location>
</feature>
<dbReference type="AlphaFoldDB" id="A0A315ZWC8"/>
<dbReference type="InterPro" id="IPR045079">
    <property type="entry name" value="Oxoprolinase-like"/>
</dbReference>
<protein>
    <submittedName>
        <fullName evidence="3">N-methylhydantoinase B</fullName>
    </submittedName>
</protein>
<dbReference type="GO" id="GO:0005829">
    <property type="term" value="C:cytosol"/>
    <property type="evidence" value="ECO:0007669"/>
    <property type="project" value="TreeGrafter"/>
</dbReference>
<organism evidence="3 4">
    <name type="scientific">Quadrisphaera granulorum</name>
    <dbReference type="NCBI Taxonomy" id="317664"/>
    <lineage>
        <taxon>Bacteria</taxon>
        <taxon>Bacillati</taxon>
        <taxon>Actinomycetota</taxon>
        <taxon>Actinomycetes</taxon>
        <taxon>Kineosporiales</taxon>
        <taxon>Kineosporiaceae</taxon>
        <taxon>Quadrisphaera</taxon>
    </lineage>
</organism>
<keyword evidence="4" id="KW-1185">Reference proteome</keyword>
<dbReference type="Proteomes" id="UP000245469">
    <property type="component" value="Unassembled WGS sequence"/>
</dbReference>
<dbReference type="RefSeq" id="WP_109775775.1">
    <property type="nucleotide sequence ID" value="NZ_QGDQ01000025.1"/>
</dbReference>
<comment type="caution">
    <text evidence="3">The sequence shown here is derived from an EMBL/GenBank/DDBJ whole genome shotgun (WGS) entry which is preliminary data.</text>
</comment>
<name>A0A315ZWC8_9ACTN</name>
<gene>
    <name evidence="3" type="ORF">BXY45_12520</name>
</gene>
<dbReference type="InterPro" id="IPR003692">
    <property type="entry name" value="Hydantoinase_B"/>
</dbReference>
<sequence>MTTNTSPSPSPSPNATSSATGTDAITVEVIRHGLLASAEEMARNLCRTAYNTVVYEIHDYGIGLHDAAGDVVADAPGIAVFTRGNDHGIKRAVQFLGADTMAPGDVFILNYPYWSSAHTLDPLVFAPIHADDEHGVQQLVGFASCRIHVLDLKQKDPGYVLDSTDASQEGIFFPATRLYVGGRQNDDVFNIIRFNSRMPERTIGDIQAQVSACVTGRRRMQELVAKYGLGTVSSAMEAINAHGEKLARLALAQLPKGTWTAHDFVDNDGVDLDRLVKMNCTVTITDDEFVIDWSGSETGVRGPINLPVGQTEAFCSLIFKAMTTPDTPVVAGNFAPMRIVTEPGSVMHAVHPMPTFTLWTALIGGEVVLKALAQGMPDRVPASSGGDVCSMMGLGTHPRTGEPWLEATNEAVGFGGHAGGDGEDGIMHLSEPGCRNNPVEVLETKSSMVIDSYGYRPDTGGAGRHRGGVGVARTYRFTGPSTGICLVYKTKTKPWPVLGGLPGTNNQVVLNPGTEREVVQGGSYNHLQAGDVLVNATGGGGGYGDPLLRDPAAVGRDVRNEFVSVSAALRDYGVVVAADGTVDETATAAERASRGEESA</sequence>
<dbReference type="Pfam" id="PF02538">
    <property type="entry name" value="Hydantoinase_B"/>
    <property type="match status" value="1"/>
</dbReference>
<accession>A0A315ZWC8</accession>